<keyword evidence="1" id="KW-0614">Plasmid</keyword>
<sequence length="74" mass="8051">MEHVKGKIQQGAGNAYFAGMKWRGITLGHADAAALNQFDIDISKAQTPEARTWLLQNKAEFIALILGIEVVKVG</sequence>
<reference evidence="1" key="2">
    <citation type="submission" date="2016-10" db="EMBL/GenBank/DDBJ databases">
        <title>Plasmid pRmtH78.</title>
        <authorList>
            <person name="Beyrouthy R."/>
            <person name="Hamze M."/>
            <person name="Bonnet R."/>
        </authorList>
    </citation>
    <scope>NUCLEOTIDE SEQUENCE</scope>
    <source>
        <strain evidence="1">CMUL78</strain>
        <plasmid evidence="1">pRmtH</plasmid>
    </source>
</reference>
<geneLocation type="plasmid" evidence="1">
    <name>pRmtH</name>
</geneLocation>
<dbReference type="EMBL" id="LT576116">
    <property type="protein sequence ID" value="SBN37515.1"/>
    <property type="molecule type" value="Genomic_DNA"/>
</dbReference>
<protein>
    <submittedName>
        <fullName evidence="1">Uncharacterized protein</fullName>
    </submittedName>
</protein>
<gene>
    <name evidence="1" type="ORF">PRMTH_064</name>
</gene>
<organism evidence="1">
    <name type="scientific">Klebsiella pneumoniae</name>
    <dbReference type="NCBI Taxonomy" id="573"/>
    <lineage>
        <taxon>Bacteria</taxon>
        <taxon>Pseudomonadati</taxon>
        <taxon>Pseudomonadota</taxon>
        <taxon>Gammaproteobacteria</taxon>
        <taxon>Enterobacterales</taxon>
        <taxon>Enterobacteriaceae</taxon>
        <taxon>Klebsiella/Raoultella group</taxon>
        <taxon>Klebsiella</taxon>
        <taxon>Klebsiella pneumoniae complex</taxon>
    </lineage>
</organism>
<proteinExistence type="predicted"/>
<accession>A0A1G4DF98</accession>
<reference evidence="1" key="1">
    <citation type="submission" date="2016-05" db="EMBL/GenBank/DDBJ databases">
        <authorList>
            <person name="Lavstsen T."/>
            <person name="Jespersen J.S."/>
        </authorList>
    </citation>
    <scope>NUCLEOTIDE SEQUENCE</scope>
    <source>
        <strain evidence="1">CMUL78</strain>
        <plasmid evidence="1">pRmtH</plasmid>
    </source>
</reference>
<name>A0A1G4DF98_KLEPN</name>
<dbReference type="RefSeq" id="WP_046664179.1">
    <property type="nucleotide sequence ID" value="NZ_BIHS01000019.1"/>
</dbReference>
<evidence type="ECO:0000313" key="1">
    <source>
        <dbReference type="EMBL" id="SBN37515.1"/>
    </source>
</evidence>
<dbReference type="AlphaFoldDB" id="A0A1G4DF98"/>